<accession>A0ABV9KA29</accession>
<dbReference type="RefSeq" id="WP_380080357.1">
    <property type="nucleotide sequence ID" value="NZ_JBHSGO010000217.1"/>
</dbReference>
<name>A0ABV9KA29_9PORP</name>
<protein>
    <submittedName>
        <fullName evidence="1">Uncharacterized protein</fullName>
    </submittedName>
</protein>
<gene>
    <name evidence="1" type="ORF">ACFO3G_09710</name>
</gene>
<reference evidence="2" key="1">
    <citation type="journal article" date="2019" name="Int. J. Syst. Evol. Microbiol.">
        <title>The Global Catalogue of Microorganisms (GCM) 10K type strain sequencing project: providing services to taxonomists for standard genome sequencing and annotation.</title>
        <authorList>
            <consortium name="The Broad Institute Genomics Platform"/>
            <consortium name="The Broad Institute Genome Sequencing Center for Infectious Disease"/>
            <person name="Wu L."/>
            <person name="Ma J."/>
        </authorList>
    </citation>
    <scope>NUCLEOTIDE SEQUENCE [LARGE SCALE GENOMIC DNA]</scope>
    <source>
        <strain evidence="2">CGMCC 4.7357</strain>
    </source>
</reference>
<comment type="caution">
    <text evidence="1">The sequence shown here is derived from an EMBL/GenBank/DDBJ whole genome shotgun (WGS) entry which is preliminary data.</text>
</comment>
<sequence>MEISIILTIFLMIISLVGTFFQAAEICLISEEQIDLCNCLSHRTEKFIMRKLYLLNIVAFNFAQKAAQTALIQLKNLKFMG</sequence>
<organism evidence="1 2">
    <name type="scientific">Falsiporphyromonas endometrii</name>
    <dbReference type="NCBI Taxonomy" id="1387297"/>
    <lineage>
        <taxon>Bacteria</taxon>
        <taxon>Pseudomonadati</taxon>
        <taxon>Bacteroidota</taxon>
        <taxon>Bacteroidia</taxon>
        <taxon>Bacteroidales</taxon>
        <taxon>Porphyromonadaceae</taxon>
        <taxon>Falsiporphyromonas</taxon>
    </lineage>
</organism>
<proteinExistence type="predicted"/>
<evidence type="ECO:0000313" key="1">
    <source>
        <dbReference type="EMBL" id="MFC4666868.1"/>
    </source>
</evidence>
<dbReference type="Proteomes" id="UP001596020">
    <property type="component" value="Unassembled WGS sequence"/>
</dbReference>
<keyword evidence="2" id="KW-1185">Reference proteome</keyword>
<evidence type="ECO:0000313" key="2">
    <source>
        <dbReference type="Proteomes" id="UP001596020"/>
    </source>
</evidence>
<dbReference type="EMBL" id="JBHSGO010000217">
    <property type="protein sequence ID" value="MFC4666868.1"/>
    <property type="molecule type" value="Genomic_DNA"/>
</dbReference>